<dbReference type="EMBL" id="JBEFKJ010000013">
    <property type="protein sequence ID" value="KAL2042790.1"/>
    <property type="molecule type" value="Genomic_DNA"/>
</dbReference>
<keyword evidence="1" id="KW-1133">Transmembrane helix</keyword>
<evidence type="ECO:0000313" key="2">
    <source>
        <dbReference type="EMBL" id="KAL2042790.1"/>
    </source>
</evidence>
<dbReference type="Proteomes" id="UP001590950">
    <property type="component" value="Unassembled WGS sequence"/>
</dbReference>
<keyword evidence="1" id="KW-0812">Transmembrane</keyword>
<feature type="transmembrane region" description="Helical" evidence="1">
    <location>
        <begin position="20"/>
        <end position="39"/>
    </location>
</feature>
<evidence type="ECO:0000256" key="1">
    <source>
        <dbReference type="SAM" id="Phobius"/>
    </source>
</evidence>
<comment type="caution">
    <text evidence="2">The sequence shown here is derived from an EMBL/GenBank/DDBJ whole genome shotgun (WGS) entry which is preliminary data.</text>
</comment>
<accession>A0ABR4ABB3</accession>
<evidence type="ECO:0000313" key="3">
    <source>
        <dbReference type="Proteomes" id="UP001590950"/>
    </source>
</evidence>
<feature type="transmembrane region" description="Helical" evidence="1">
    <location>
        <begin position="59"/>
        <end position="81"/>
    </location>
</feature>
<proteinExistence type="predicted"/>
<sequence length="124" mass="13955">MLKAWKDKLRDDDPCPVSSRFFKDIITFSFLPFWVIILLKIDTCKRNLRAKHLLNMRFVTFSILSLAALGAAQSSVVSLFLEDPVSIDLVGSIAGSVSNDHLMLHAELTGDMLGLHRNNLRSRL</sequence>
<organism evidence="2 3">
    <name type="scientific">Stereocaulon virgatum</name>
    <dbReference type="NCBI Taxonomy" id="373712"/>
    <lineage>
        <taxon>Eukaryota</taxon>
        <taxon>Fungi</taxon>
        <taxon>Dikarya</taxon>
        <taxon>Ascomycota</taxon>
        <taxon>Pezizomycotina</taxon>
        <taxon>Lecanoromycetes</taxon>
        <taxon>OSLEUM clade</taxon>
        <taxon>Lecanoromycetidae</taxon>
        <taxon>Lecanorales</taxon>
        <taxon>Lecanorineae</taxon>
        <taxon>Stereocaulaceae</taxon>
        <taxon>Stereocaulon</taxon>
    </lineage>
</organism>
<reference evidence="2 3" key="1">
    <citation type="submission" date="2024-09" db="EMBL/GenBank/DDBJ databases">
        <title>Rethinking Asexuality: The Enigmatic Case of Functional Sexual Genes in Lepraria (Stereocaulaceae).</title>
        <authorList>
            <person name="Doellman M."/>
            <person name="Sun Y."/>
            <person name="Barcenas-Pena A."/>
            <person name="Lumbsch H.T."/>
            <person name="Grewe F."/>
        </authorList>
    </citation>
    <scope>NUCLEOTIDE SEQUENCE [LARGE SCALE GENOMIC DNA]</scope>
    <source>
        <strain evidence="2 3">Mercado 3170</strain>
    </source>
</reference>
<gene>
    <name evidence="2" type="ORF">N7G274_004549</name>
</gene>
<protein>
    <submittedName>
        <fullName evidence="2">Uncharacterized protein</fullName>
    </submittedName>
</protein>
<keyword evidence="1" id="KW-0472">Membrane</keyword>
<keyword evidence="3" id="KW-1185">Reference proteome</keyword>
<name>A0ABR4ABB3_9LECA</name>